<name>A0A2Z7CB56_9LAMI</name>
<sequence>MTRRNNPDATIQSQCAKPKAGRFLKTGTRRKHRNAAFQLIRTTSDCSLDWFLKSTAGHPVATYKTRRLTKSNDFTAPTSSNPVDA</sequence>
<reference evidence="1 2" key="1">
    <citation type="journal article" date="2015" name="Proc. Natl. Acad. Sci. U.S.A.">
        <title>The resurrection genome of Boea hygrometrica: A blueprint for survival of dehydration.</title>
        <authorList>
            <person name="Xiao L."/>
            <person name="Yang G."/>
            <person name="Zhang L."/>
            <person name="Yang X."/>
            <person name="Zhao S."/>
            <person name="Ji Z."/>
            <person name="Zhou Q."/>
            <person name="Hu M."/>
            <person name="Wang Y."/>
            <person name="Chen M."/>
            <person name="Xu Y."/>
            <person name="Jin H."/>
            <person name="Xiao X."/>
            <person name="Hu G."/>
            <person name="Bao F."/>
            <person name="Hu Y."/>
            <person name="Wan P."/>
            <person name="Li L."/>
            <person name="Deng X."/>
            <person name="Kuang T."/>
            <person name="Xiang C."/>
            <person name="Zhu J.K."/>
            <person name="Oliver M.J."/>
            <person name="He Y."/>
        </authorList>
    </citation>
    <scope>NUCLEOTIDE SEQUENCE [LARGE SCALE GENOMIC DNA]</scope>
    <source>
        <strain evidence="2">cv. XS01</strain>
    </source>
</reference>
<evidence type="ECO:0000313" key="1">
    <source>
        <dbReference type="EMBL" id="KZV43905.1"/>
    </source>
</evidence>
<gene>
    <name evidence="1" type="ORF">F511_27245</name>
</gene>
<accession>A0A2Z7CB56</accession>
<proteinExistence type="predicted"/>
<keyword evidence="2" id="KW-1185">Reference proteome</keyword>
<dbReference type="Proteomes" id="UP000250235">
    <property type="component" value="Unassembled WGS sequence"/>
</dbReference>
<dbReference type="AlphaFoldDB" id="A0A2Z7CB56"/>
<dbReference type="EMBL" id="KQ997590">
    <property type="protein sequence ID" value="KZV43905.1"/>
    <property type="molecule type" value="Genomic_DNA"/>
</dbReference>
<evidence type="ECO:0000313" key="2">
    <source>
        <dbReference type="Proteomes" id="UP000250235"/>
    </source>
</evidence>
<protein>
    <submittedName>
        <fullName evidence="1">Uncharacterized protein</fullName>
    </submittedName>
</protein>
<organism evidence="1 2">
    <name type="scientific">Dorcoceras hygrometricum</name>
    <dbReference type="NCBI Taxonomy" id="472368"/>
    <lineage>
        <taxon>Eukaryota</taxon>
        <taxon>Viridiplantae</taxon>
        <taxon>Streptophyta</taxon>
        <taxon>Embryophyta</taxon>
        <taxon>Tracheophyta</taxon>
        <taxon>Spermatophyta</taxon>
        <taxon>Magnoliopsida</taxon>
        <taxon>eudicotyledons</taxon>
        <taxon>Gunneridae</taxon>
        <taxon>Pentapetalae</taxon>
        <taxon>asterids</taxon>
        <taxon>lamiids</taxon>
        <taxon>Lamiales</taxon>
        <taxon>Gesneriaceae</taxon>
        <taxon>Didymocarpoideae</taxon>
        <taxon>Trichosporeae</taxon>
        <taxon>Loxocarpinae</taxon>
        <taxon>Dorcoceras</taxon>
    </lineage>
</organism>